<proteinExistence type="predicted"/>
<evidence type="ECO:0000313" key="3">
    <source>
        <dbReference type="Proteomes" id="UP000015354"/>
    </source>
</evidence>
<accession>S9VYE8</accession>
<organism evidence="2 3">
    <name type="scientific">Strigomonas culicis</name>
    <dbReference type="NCBI Taxonomy" id="28005"/>
    <lineage>
        <taxon>Eukaryota</taxon>
        <taxon>Discoba</taxon>
        <taxon>Euglenozoa</taxon>
        <taxon>Kinetoplastea</taxon>
        <taxon>Metakinetoplastina</taxon>
        <taxon>Trypanosomatida</taxon>
        <taxon>Trypanosomatidae</taxon>
        <taxon>Strigomonadinae</taxon>
        <taxon>Strigomonas</taxon>
    </lineage>
</organism>
<name>S9VYE8_9TRYP</name>
<dbReference type="OrthoDB" id="276915at2759"/>
<feature type="region of interest" description="Disordered" evidence="1">
    <location>
        <begin position="19"/>
        <end position="45"/>
    </location>
</feature>
<reference evidence="2 3" key="1">
    <citation type="journal article" date="2013" name="PLoS ONE">
        <title>Predicting the Proteins of Angomonas deanei, Strigomonas culicis and Their Respective Endosymbionts Reveals New Aspects of the Trypanosomatidae Family.</title>
        <authorList>
            <person name="Motta M.C."/>
            <person name="Martins A.C."/>
            <person name="de Souza S.S."/>
            <person name="Catta-Preta C.M."/>
            <person name="Silva R."/>
            <person name="Klein C.C."/>
            <person name="de Almeida L.G."/>
            <person name="de Lima Cunha O."/>
            <person name="Ciapina L.P."/>
            <person name="Brocchi M."/>
            <person name="Colabardini A.C."/>
            <person name="de Araujo Lima B."/>
            <person name="Machado C.R."/>
            <person name="de Almeida Soares C.M."/>
            <person name="Probst C.M."/>
            <person name="de Menezes C.B."/>
            <person name="Thompson C.E."/>
            <person name="Bartholomeu D.C."/>
            <person name="Gradia D.F."/>
            <person name="Pavoni D.P."/>
            <person name="Grisard E.C."/>
            <person name="Fantinatti-Garboggini F."/>
            <person name="Marchini F.K."/>
            <person name="Rodrigues-Luiz G.F."/>
            <person name="Wagner G."/>
            <person name="Goldman G.H."/>
            <person name="Fietto J.L."/>
            <person name="Elias M.C."/>
            <person name="Goldman M.H."/>
            <person name="Sagot M.F."/>
            <person name="Pereira M."/>
            <person name="Stoco P.H."/>
            <person name="de Mendonca-Neto R.P."/>
            <person name="Teixeira S.M."/>
            <person name="Maciel T.E."/>
            <person name="de Oliveira Mendes T.A."/>
            <person name="Urmenyi T.P."/>
            <person name="de Souza W."/>
            <person name="Schenkman S."/>
            <person name="de Vasconcelos A.T."/>
        </authorList>
    </citation>
    <scope>NUCLEOTIDE SEQUENCE [LARGE SCALE GENOMIC DNA]</scope>
</reference>
<gene>
    <name evidence="2" type="ORF">STCU_04927</name>
</gene>
<dbReference type="EMBL" id="ATMH01004927">
    <property type="protein sequence ID" value="EPY28695.1"/>
    <property type="molecule type" value="Genomic_DNA"/>
</dbReference>
<comment type="caution">
    <text evidence="2">The sequence shown here is derived from an EMBL/GenBank/DDBJ whole genome shotgun (WGS) entry which is preliminary data.</text>
</comment>
<evidence type="ECO:0000256" key="1">
    <source>
        <dbReference type="SAM" id="MobiDB-lite"/>
    </source>
</evidence>
<evidence type="ECO:0000313" key="2">
    <source>
        <dbReference type="EMBL" id="EPY28695.1"/>
    </source>
</evidence>
<protein>
    <submittedName>
        <fullName evidence="2">Uncharacterized protein</fullName>
    </submittedName>
</protein>
<dbReference type="Proteomes" id="UP000015354">
    <property type="component" value="Unassembled WGS sequence"/>
</dbReference>
<dbReference type="AlphaFoldDB" id="S9VYE8"/>
<keyword evidence="3" id="KW-1185">Reference proteome</keyword>
<sequence>MEGAQVKTLIQKWRSLGEQRKEKNAELERTRESLHSLEAEHTKSTQQWELEKENIKITINAIMAQVTGRKDELQRIEKETAELRKKVEERRRRNEEHLAILNKRRDVIETQKKEVDAKDAKLQDNLNAFLTSRDESKKQLQEAIRKIEDTIPQEQDVHHAKVRQLKSRIAEMTASIEAEAKSWALEMAMREWNQKSDARKWLLEEVNAAEGGKDTWADVVHEINSIQTKDSLQSLNEIRSIISV</sequence>